<evidence type="ECO:0000256" key="1">
    <source>
        <dbReference type="ARBA" id="ARBA00022500"/>
    </source>
</evidence>
<dbReference type="GO" id="GO:0006935">
    <property type="term" value="P:chemotaxis"/>
    <property type="evidence" value="ECO:0007669"/>
    <property type="project" value="UniProtKB-KW"/>
</dbReference>
<accession>A0A5C6TZF3</accession>
<keyword evidence="4" id="KW-1185">Reference proteome</keyword>
<keyword evidence="1" id="KW-0145">Chemotaxis</keyword>
<dbReference type="InterPro" id="IPR011324">
    <property type="entry name" value="Cytotoxic_necrot_fac-like_cat"/>
</dbReference>
<dbReference type="Pfam" id="PF03975">
    <property type="entry name" value="CheD"/>
    <property type="match status" value="1"/>
</dbReference>
<dbReference type="InterPro" id="IPR038592">
    <property type="entry name" value="CheD-like_sf"/>
</dbReference>
<dbReference type="PANTHER" id="PTHR35147">
    <property type="entry name" value="CHEMORECEPTOR GLUTAMINE DEAMIDASE CHED-RELATED"/>
    <property type="match status" value="1"/>
</dbReference>
<dbReference type="CDD" id="cd16352">
    <property type="entry name" value="CheD"/>
    <property type="match status" value="1"/>
</dbReference>
<proteinExistence type="predicted"/>
<dbReference type="EMBL" id="VOPW01000001">
    <property type="protein sequence ID" value="TXC65141.1"/>
    <property type="molecule type" value="Genomic_DNA"/>
</dbReference>
<evidence type="ECO:0000313" key="3">
    <source>
        <dbReference type="EMBL" id="TXC65141.1"/>
    </source>
</evidence>
<gene>
    <name evidence="3" type="ORF">FSC37_00265</name>
</gene>
<name>A0A5C6TZF3_9BURK</name>
<evidence type="ECO:0000256" key="2">
    <source>
        <dbReference type="ARBA" id="ARBA00022801"/>
    </source>
</evidence>
<dbReference type="GO" id="GO:0050568">
    <property type="term" value="F:protein-glutamine glutaminase activity"/>
    <property type="evidence" value="ECO:0007669"/>
    <property type="project" value="InterPro"/>
</dbReference>
<dbReference type="PANTHER" id="PTHR35147:SF1">
    <property type="entry name" value="CHEMORECEPTOR GLUTAMINE DEAMIDASE CHED-RELATED"/>
    <property type="match status" value="1"/>
</dbReference>
<dbReference type="AlphaFoldDB" id="A0A5C6TZF3"/>
<evidence type="ECO:0000313" key="4">
    <source>
        <dbReference type="Proteomes" id="UP000321832"/>
    </source>
</evidence>
<sequence length="163" mass="17355">MTATMEHAPSGTHAPQILYPGDVACGGRGERLETLLGSCVAVVMTDPRRTAGAMCHIVHPAPAPAGRAHDTAYADAALMAMWLRLRERGLQPQLCEAYVYGGGNMFPGIYPHRPIGERSVQQVLDALTHNGVRLLHHDVGGAAYRRLAWTVGPDAPSVTAIGI</sequence>
<dbReference type="Proteomes" id="UP000321832">
    <property type="component" value="Unassembled WGS sequence"/>
</dbReference>
<dbReference type="Gene3D" id="3.30.1330.200">
    <property type="match status" value="1"/>
</dbReference>
<dbReference type="InterPro" id="IPR005659">
    <property type="entry name" value="Chemorcpt_Glu_NH3ase_CheD"/>
</dbReference>
<comment type="caution">
    <text evidence="3">The sequence shown here is derived from an EMBL/GenBank/DDBJ whole genome shotgun (WGS) entry which is preliminary data.</text>
</comment>
<keyword evidence="2" id="KW-0378">Hydrolase</keyword>
<dbReference type="SUPFAM" id="SSF64438">
    <property type="entry name" value="CNF1/YfiH-like putative cysteine hydrolases"/>
    <property type="match status" value="1"/>
</dbReference>
<reference evidence="3 4" key="1">
    <citation type="submission" date="2019-08" db="EMBL/GenBank/DDBJ databases">
        <authorList>
            <person name="Khan S.A."/>
            <person name="Jeon C.O."/>
            <person name="Jeong S.E."/>
        </authorList>
    </citation>
    <scope>NUCLEOTIDE SEQUENCE [LARGE SCALE GENOMIC DNA]</scope>
    <source>
        <strain evidence="4">IMCC1728</strain>
    </source>
</reference>
<organism evidence="3 4">
    <name type="scientific">Piscinibacter aquaticus</name>
    <dbReference type="NCBI Taxonomy" id="392597"/>
    <lineage>
        <taxon>Bacteria</taxon>
        <taxon>Pseudomonadati</taxon>
        <taxon>Pseudomonadota</taxon>
        <taxon>Betaproteobacteria</taxon>
        <taxon>Burkholderiales</taxon>
        <taxon>Sphaerotilaceae</taxon>
        <taxon>Piscinibacter</taxon>
    </lineage>
</organism>
<protein>
    <submittedName>
        <fullName evidence="3">Chemotaxis protein CheD</fullName>
    </submittedName>
</protein>